<keyword evidence="3" id="KW-1185">Reference proteome</keyword>
<dbReference type="EMBL" id="VSRR010093260">
    <property type="protein sequence ID" value="MPC92993.1"/>
    <property type="molecule type" value="Genomic_DNA"/>
</dbReference>
<dbReference type="Proteomes" id="UP000324222">
    <property type="component" value="Unassembled WGS sequence"/>
</dbReference>
<accession>A0A5B7JF27</accession>
<dbReference type="AlphaFoldDB" id="A0A5B7JF27"/>
<feature type="region of interest" description="Disordered" evidence="1">
    <location>
        <begin position="1"/>
        <end position="22"/>
    </location>
</feature>
<protein>
    <submittedName>
        <fullName evidence="2">Uncharacterized protein</fullName>
    </submittedName>
</protein>
<name>A0A5B7JF27_PORTR</name>
<proteinExistence type="predicted"/>
<comment type="caution">
    <text evidence="2">The sequence shown here is derived from an EMBL/GenBank/DDBJ whole genome shotgun (WGS) entry which is preliminary data.</text>
</comment>
<evidence type="ECO:0000313" key="3">
    <source>
        <dbReference type="Proteomes" id="UP000324222"/>
    </source>
</evidence>
<reference evidence="2 3" key="1">
    <citation type="submission" date="2019-05" db="EMBL/GenBank/DDBJ databases">
        <title>Another draft genome of Portunus trituberculatus and its Hox gene families provides insights of decapod evolution.</title>
        <authorList>
            <person name="Jeong J.-H."/>
            <person name="Song I."/>
            <person name="Kim S."/>
            <person name="Choi T."/>
            <person name="Kim D."/>
            <person name="Ryu S."/>
            <person name="Kim W."/>
        </authorList>
    </citation>
    <scope>NUCLEOTIDE SEQUENCE [LARGE SCALE GENOMIC DNA]</scope>
    <source>
        <tissue evidence="2">Muscle</tissue>
    </source>
</reference>
<evidence type="ECO:0000313" key="2">
    <source>
        <dbReference type="EMBL" id="MPC92993.1"/>
    </source>
</evidence>
<sequence>MNKQRNKNSTPSPKPRHTTTCTSQHVLSTFACAQYLVRRMMTEIPTKAKD</sequence>
<evidence type="ECO:0000256" key="1">
    <source>
        <dbReference type="SAM" id="MobiDB-lite"/>
    </source>
</evidence>
<organism evidence="2 3">
    <name type="scientific">Portunus trituberculatus</name>
    <name type="common">Swimming crab</name>
    <name type="synonym">Neptunus trituberculatus</name>
    <dbReference type="NCBI Taxonomy" id="210409"/>
    <lineage>
        <taxon>Eukaryota</taxon>
        <taxon>Metazoa</taxon>
        <taxon>Ecdysozoa</taxon>
        <taxon>Arthropoda</taxon>
        <taxon>Crustacea</taxon>
        <taxon>Multicrustacea</taxon>
        <taxon>Malacostraca</taxon>
        <taxon>Eumalacostraca</taxon>
        <taxon>Eucarida</taxon>
        <taxon>Decapoda</taxon>
        <taxon>Pleocyemata</taxon>
        <taxon>Brachyura</taxon>
        <taxon>Eubrachyura</taxon>
        <taxon>Portunoidea</taxon>
        <taxon>Portunidae</taxon>
        <taxon>Portuninae</taxon>
        <taxon>Portunus</taxon>
    </lineage>
</organism>
<dbReference type="PROSITE" id="PS51257">
    <property type="entry name" value="PROKAR_LIPOPROTEIN"/>
    <property type="match status" value="1"/>
</dbReference>
<gene>
    <name evidence="2" type="ORF">E2C01_088108</name>
</gene>